<proteinExistence type="predicted"/>
<protein>
    <submittedName>
        <fullName evidence="7">Rieske (2Fe-2S) protein</fullName>
    </submittedName>
</protein>
<organism evidence="7">
    <name type="scientific">Caldilineaceae bacterium SB0664_bin_27</name>
    <dbReference type="NCBI Taxonomy" id="2605260"/>
    <lineage>
        <taxon>Bacteria</taxon>
        <taxon>Bacillati</taxon>
        <taxon>Chloroflexota</taxon>
        <taxon>Caldilineae</taxon>
        <taxon>Caldilineales</taxon>
        <taxon>Caldilineaceae</taxon>
    </lineage>
</organism>
<keyword evidence="3" id="KW-0408">Iron</keyword>
<dbReference type="Pfam" id="PF00355">
    <property type="entry name" value="Rieske"/>
    <property type="match status" value="1"/>
</dbReference>
<accession>A0A6B0YWB6</accession>
<evidence type="ECO:0000256" key="3">
    <source>
        <dbReference type="ARBA" id="ARBA00023004"/>
    </source>
</evidence>
<evidence type="ECO:0000256" key="4">
    <source>
        <dbReference type="ARBA" id="ARBA00023014"/>
    </source>
</evidence>
<dbReference type="GO" id="GO:0046872">
    <property type="term" value="F:metal ion binding"/>
    <property type="evidence" value="ECO:0007669"/>
    <property type="project" value="UniProtKB-KW"/>
</dbReference>
<feature type="region of interest" description="Disordered" evidence="5">
    <location>
        <begin position="1"/>
        <end position="28"/>
    </location>
</feature>
<dbReference type="PANTHER" id="PTHR21496:SF23">
    <property type="entry name" value="3-PHENYLPROPIONATE_CINNAMIC ACID DIOXYGENASE FERREDOXIN SUBUNIT"/>
    <property type="match status" value="1"/>
</dbReference>
<keyword evidence="4" id="KW-0411">Iron-sulfur</keyword>
<dbReference type="GO" id="GO:0051537">
    <property type="term" value="F:2 iron, 2 sulfur cluster binding"/>
    <property type="evidence" value="ECO:0007669"/>
    <property type="project" value="UniProtKB-KW"/>
</dbReference>
<evidence type="ECO:0000256" key="1">
    <source>
        <dbReference type="ARBA" id="ARBA00022714"/>
    </source>
</evidence>
<dbReference type="GO" id="GO:0004497">
    <property type="term" value="F:monooxygenase activity"/>
    <property type="evidence" value="ECO:0007669"/>
    <property type="project" value="UniProtKB-ARBA"/>
</dbReference>
<dbReference type="InterPro" id="IPR036922">
    <property type="entry name" value="Rieske_2Fe-2S_sf"/>
</dbReference>
<sequence>MSSQSPQHIPQSSAGNTSRRAGTKPYPICRVGDLPPGERKIVEARSRSIGVFNVHGEYYALRSLCPHQGAPLCRGTITGTARSTAPGEIIWERDGQILRCPWHGWEFDIATGRSVFNPHRLRVRTYDVTVEQPEPEEEDPSVESFEVTIEDGWVVLHA</sequence>
<keyword evidence="2" id="KW-0479">Metal-binding</keyword>
<dbReference type="InterPro" id="IPR017941">
    <property type="entry name" value="Rieske_2Fe-2S"/>
</dbReference>
<evidence type="ECO:0000256" key="5">
    <source>
        <dbReference type="SAM" id="MobiDB-lite"/>
    </source>
</evidence>
<evidence type="ECO:0000313" key="7">
    <source>
        <dbReference type="EMBL" id="MXY95360.1"/>
    </source>
</evidence>
<dbReference type="AlphaFoldDB" id="A0A6B0YWB6"/>
<dbReference type="SUPFAM" id="SSF50022">
    <property type="entry name" value="ISP domain"/>
    <property type="match status" value="1"/>
</dbReference>
<dbReference type="EMBL" id="VXRG01000148">
    <property type="protein sequence ID" value="MXY95360.1"/>
    <property type="molecule type" value="Genomic_DNA"/>
</dbReference>
<evidence type="ECO:0000256" key="2">
    <source>
        <dbReference type="ARBA" id="ARBA00022723"/>
    </source>
</evidence>
<feature type="domain" description="Rieske" evidence="6">
    <location>
        <begin position="26"/>
        <end position="137"/>
    </location>
</feature>
<reference evidence="7" key="1">
    <citation type="submission" date="2019-09" db="EMBL/GenBank/DDBJ databases">
        <title>Characterisation of the sponge microbiome using genome-centric metagenomics.</title>
        <authorList>
            <person name="Engelberts J.P."/>
            <person name="Robbins S.J."/>
            <person name="De Goeij J.M."/>
            <person name="Aranda M."/>
            <person name="Bell S.C."/>
            <person name="Webster N.S."/>
        </authorList>
    </citation>
    <scope>NUCLEOTIDE SEQUENCE</scope>
    <source>
        <strain evidence="7">SB0664_bin_27</strain>
    </source>
</reference>
<evidence type="ECO:0000259" key="6">
    <source>
        <dbReference type="PROSITE" id="PS51296"/>
    </source>
</evidence>
<feature type="compositionally biased region" description="Low complexity" evidence="5">
    <location>
        <begin position="1"/>
        <end position="13"/>
    </location>
</feature>
<dbReference type="PANTHER" id="PTHR21496">
    <property type="entry name" value="FERREDOXIN-RELATED"/>
    <property type="match status" value="1"/>
</dbReference>
<gene>
    <name evidence="7" type="ORF">F4Y42_18115</name>
</gene>
<dbReference type="PROSITE" id="PS51296">
    <property type="entry name" value="RIESKE"/>
    <property type="match status" value="1"/>
</dbReference>
<dbReference type="GO" id="GO:0016705">
    <property type="term" value="F:oxidoreductase activity, acting on paired donors, with incorporation or reduction of molecular oxygen"/>
    <property type="evidence" value="ECO:0007669"/>
    <property type="project" value="UniProtKB-ARBA"/>
</dbReference>
<dbReference type="CDD" id="cd03467">
    <property type="entry name" value="Rieske"/>
    <property type="match status" value="1"/>
</dbReference>
<dbReference type="Gene3D" id="2.102.10.10">
    <property type="entry name" value="Rieske [2Fe-2S] iron-sulphur domain"/>
    <property type="match status" value="1"/>
</dbReference>
<name>A0A6B0YWB6_9CHLR</name>
<keyword evidence="1" id="KW-0001">2Fe-2S</keyword>
<comment type="caution">
    <text evidence="7">The sequence shown here is derived from an EMBL/GenBank/DDBJ whole genome shotgun (WGS) entry which is preliminary data.</text>
</comment>